<feature type="transmembrane region" description="Helical" evidence="2">
    <location>
        <begin position="173"/>
        <end position="193"/>
    </location>
</feature>
<sequence length="229" mass="25648">MPTAEARVQTDRPSRYLVQLCRHANQMRHRPRSHDGENPHTPPEIQHAEWSDTDGTVQLNWGRWTLHATPGTLILRAEADTDNNLQQIQRLLAARLEKIGRRDELTVVWQRLDAPGDTADTSVPAQEPQRAETAARRRFHLGWWFLIVVAALVVAAHLGLGGAVLAASRWTDWTALGLVAVFLLKVIGLRLLATRRGTNAHRPHRVLRKMVRHQNKAASAAESESGTNP</sequence>
<keyword evidence="2" id="KW-1133">Transmembrane helix</keyword>
<dbReference type="EMBL" id="FOEF01000026">
    <property type="protein sequence ID" value="SEP53316.1"/>
    <property type="molecule type" value="Genomic_DNA"/>
</dbReference>
<dbReference type="OrthoDB" id="9806511at2"/>
<organism evidence="3 4">
    <name type="scientific">Amycolatopsis saalfeldensis</name>
    <dbReference type="NCBI Taxonomy" id="394193"/>
    <lineage>
        <taxon>Bacteria</taxon>
        <taxon>Bacillati</taxon>
        <taxon>Actinomycetota</taxon>
        <taxon>Actinomycetes</taxon>
        <taxon>Pseudonocardiales</taxon>
        <taxon>Pseudonocardiaceae</taxon>
        <taxon>Amycolatopsis</taxon>
    </lineage>
</organism>
<feature type="region of interest" description="Disordered" evidence="1">
    <location>
        <begin position="26"/>
        <end position="48"/>
    </location>
</feature>
<proteinExistence type="predicted"/>
<accession>A0A1H8YME1</accession>
<evidence type="ECO:0000313" key="4">
    <source>
        <dbReference type="Proteomes" id="UP000198582"/>
    </source>
</evidence>
<feature type="transmembrane region" description="Helical" evidence="2">
    <location>
        <begin position="143"/>
        <end position="167"/>
    </location>
</feature>
<dbReference type="Gene3D" id="3.30.310.50">
    <property type="entry name" value="Alpha-D-phosphohexomutase, C-terminal domain"/>
    <property type="match status" value="1"/>
</dbReference>
<keyword evidence="4" id="KW-1185">Reference proteome</keyword>
<dbReference type="Proteomes" id="UP000198582">
    <property type="component" value="Unassembled WGS sequence"/>
</dbReference>
<keyword evidence="2" id="KW-0812">Transmembrane</keyword>
<evidence type="ECO:0000256" key="2">
    <source>
        <dbReference type="SAM" id="Phobius"/>
    </source>
</evidence>
<name>A0A1H8YME1_9PSEU</name>
<dbReference type="InterPro" id="IPR014543">
    <property type="entry name" value="UCP028291"/>
</dbReference>
<protein>
    <recommendedName>
        <fullName evidence="5">DUF2218 domain-containing protein</fullName>
    </recommendedName>
</protein>
<dbReference type="STRING" id="394193.SAMN04489732_12640"/>
<gene>
    <name evidence="3" type="ORF">SAMN04489732_12640</name>
</gene>
<evidence type="ECO:0000256" key="1">
    <source>
        <dbReference type="SAM" id="MobiDB-lite"/>
    </source>
</evidence>
<dbReference type="AlphaFoldDB" id="A0A1H8YME1"/>
<dbReference type="Pfam" id="PF09981">
    <property type="entry name" value="DUF2218"/>
    <property type="match status" value="1"/>
</dbReference>
<evidence type="ECO:0000313" key="3">
    <source>
        <dbReference type="EMBL" id="SEP53316.1"/>
    </source>
</evidence>
<dbReference type="RefSeq" id="WP_091627920.1">
    <property type="nucleotide sequence ID" value="NZ_FOEF01000026.1"/>
</dbReference>
<reference evidence="3 4" key="1">
    <citation type="submission" date="2016-10" db="EMBL/GenBank/DDBJ databases">
        <authorList>
            <person name="de Groot N.N."/>
        </authorList>
    </citation>
    <scope>NUCLEOTIDE SEQUENCE [LARGE SCALE GENOMIC DNA]</scope>
    <source>
        <strain evidence="3 4">DSM 44993</strain>
    </source>
</reference>
<evidence type="ECO:0008006" key="5">
    <source>
        <dbReference type="Google" id="ProtNLM"/>
    </source>
</evidence>
<keyword evidence="2" id="KW-0472">Membrane</keyword>